<dbReference type="Gene3D" id="3.30.200.20">
    <property type="entry name" value="Phosphorylase Kinase, domain 1"/>
    <property type="match status" value="1"/>
</dbReference>
<evidence type="ECO:0000256" key="21">
    <source>
        <dbReference type="ARBA" id="ARBA00023139"/>
    </source>
</evidence>
<reference evidence="35" key="1">
    <citation type="submission" date="2021-09" db="EMBL/GenBank/DDBJ databases">
        <authorList>
            <consortium name="AG Swart"/>
            <person name="Singh M."/>
            <person name="Singh A."/>
            <person name="Seah K."/>
            <person name="Emmerich C."/>
        </authorList>
    </citation>
    <scope>NUCLEOTIDE SEQUENCE</scope>
    <source>
        <strain evidence="35">ATCC30299</strain>
    </source>
</reference>
<keyword evidence="15" id="KW-0418">Kinase</keyword>
<keyword evidence="19" id="KW-0472">Membrane</keyword>
<sequence>MGCYQSKQKSSHSKIVTVKDLKVQKSAFVQNNPNPFQEVYSIGRSIGTGAFGEVRKVVHRQANATRAAKIFRKDLAKTEEAKQKLNLEIDILKTLDHPNIVRIYEFFEDSKRFYIIMEHCKGGELFEEILKRQAFGEVHAAQIVQQVLFAVAYLHDRGIVHRDLKPENILLEEKGDILNIKLIDFGTACFLEKNKTLRGALGTAYYIAPEVLTGYYNEKCDMWSIGVIIYILLSGVPPFDGKTDDDIIEKVKKGNYSFAGSAWKNISREAKDLISSLLCPPANRLSAPAALLHPWIAANASRSLPSVQVMQSALSNLKGFHNNNKLRDAVQTFIATQCISQQDTKDMREAFRAMDTNGDGKLSKEELLAQYARTMGPEMAELEVNRIMAEADSDNNGFIDYTEFLKATLDMKTAMSAENLKVAFDVFDKDGSGKISTQELKRILEGGAQTEKSLWNMIVNEVDLNGDGEIDFSEFQNIIMSKL</sequence>
<keyword evidence="17 30" id="KW-0067">ATP-binding</keyword>
<dbReference type="EC" id="2.7.11.1" evidence="6"/>
<comment type="catalytic activity">
    <reaction evidence="25">
        <text>L-threonyl-[protein] + ATP = O-phospho-L-threonyl-[protein] + ADP + H(+)</text>
        <dbReference type="Rhea" id="RHEA:46608"/>
        <dbReference type="Rhea" id="RHEA-COMP:11060"/>
        <dbReference type="Rhea" id="RHEA-COMP:11605"/>
        <dbReference type="ChEBI" id="CHEBI:15378"/>
        <dbReference type="ChEBI" id="CHEBI:30013"/>
        <dbReference type="ChEBI" id="CHEBI:30616"/>
        <dbReference type="ChEBI" id="CHEBI:61977"/>
        <dbReference type="ChEBI" id="CHEBI:456216"/>
        <dbReference type="EC" id="2.7.11.1"/>
    </reaction>
</comment>
<name>A0AAU9IPG3_9CILI</name>
<dbReference type="GO" id="GO:0004674">
    <property type="term" value="F:protein serine/threonine kinase activity"/>
    <property type="evidence" value="ECO:0007669"/>
    <property type="project" value="UniProtKB-KW"/>
</dbReference>
<evidence type="ECO:0000256" key="27">
    <source>
        <dbReference type="ARBA" id="ARBA00056933"/>
    </source>
</evidence>
<dbReference type="InterPro" id="IPR050205">
    <property type="entry name" value="CDPK_Ser/Thr_kinases"/>
</dbReference>
<evidence type="ECO:0000256" key="10">
    <source>
        <dbReference type="ARBA" id="ARBA00022679"/>
    </source>
</evidence>
<protein>
    <recommendedName>
        <fullName evidence="29">Calcium-dependent protein kinase 1</fullName>
        <ecNumber evidence="6">2.7.11.1</ecNumber>
    </recommendedName>
</protein>
<dbReference type="SMART" id="SM00220">
    <property type="entry name" value="S_TKc"/>
    <property type="match status" value="1"/>
</dbReference>
<comment type="function">
    <text evidence="27">Calcium-dependent protein kinase which acts as a sensor and effector of intracellular Ca(2+) levels probably in part downstream of cGMP-activated PKG kinase. During the liver stage, involved in sporozoite motility and thus in sporozoite invasion of host hepatocytes, probably together with CDPK4 and CDPK5. In the mosquito midgut and during the last stage of male gamete exflagellation, may play a role in the rupture of the host erythrocyte membrane. In the mosquito midgut, required for the differentiation of the zygote into the ookinete by promoting the translational activation of a subset of repressed mRNAs; these mRNAs are kept repressed in the zygote by the DOZI- or CITH-containing mRNP complexes. Dispensable during the asexual blood stage.</text>
</comment>
<evidence type="ECO:0000256" key="29">
    <source>
        <dbReference type="ARBA" id="ARBA00068067"/>
    </source>
</evidence>
<dbReference type="PANTHER" id="PTHR24349">
    <property type="entry name" value="SERINE/THREONINE-PROTEIN KINASE"/>
    <property type="match status" value="1"/>
</dbReference>
<keyword evidence="12" id="KW-0479">Metal-binding</keyword>
<dbReference type="FunFam" id="1.10.238.10:FF:000003">
    <property type="entry name" value="Calmodulin A"/>
    <property type="match status" value="1"/>
</dbReference>
<keyword evidence="9 31" id="KW-0723">Serine/threonine-protein kinase</keyword>
<feature type="domain" description="Protein kinase" evidence="33">
    <location>
        <begin position="40"/>
        <end position="296"/>
    </location>
</feature>
<evidence type="ECO:0000256" key="26">
    <source>
        <dbReference type="ARBA" id="ARBA00048679"/>
    </source>
</evidence>
<dbReference type="InterPro" id="IPR008271">
    <property type="entry name" value="Ser/Thr_kinase_AS"/>
</dbReference>
<evidence type="ECO:0000256" key="2">
    <source>
        <dbReference type="ARBA" id="ARBA00004230"/>
    </source>
</evidence>
<feature type="domain" description="EF-hand" evidence="34">
    <location>
        <begin position="342"/>
        <end position="377"/>
    </location>
</feature>
<keyword evidence="32" id="KW-0175">Coiled coil</keyword>
<comment type="cofactor">
    <cofactor evidence="1">
        <name>Mg(2+)</name>
        <dbReference type="ChEBI" id="CHEBI:18420"/>
    </cofactor>
</comment>
<dbReference type="InterPro" id="IPR002048">
    <property type="entry name" value="EF_hand_dom"/>
</dbReference>
<dbReference type="Proteomes" id="UP001162131">
    <property type="component" value="Unassembled WGS sequence"/>
</dbReference>
<evidence type="ECO:0000256" key="7">
    <source>
        <dbReference type="ARBA" id="ARBA00022475"/>
    </source>
</evidence>
<keyword evidence="22" id="KW-0966">Cell projection</keyword>
<keyword evidence="13" id="KW-0677">Repeat</keyword>
<keyword evidence="11" id="KW-0519">Myristate</keyword>
<comment type="catalytic activity">
    <reaction evidence="26">
        <text>L-seryl-[protein] + ATP = O-phospho-L-seryl-[protein] + ADP + H(+)</text>
        <dbReference type="Rhea" id="RHEA:17989"/>
        <dbReference type="Rhea" id="RHEA-COMP:9863"/>
        <dbReference type="Rhea" id="RHEA-COMP:11604"/>
        <dbReference type="ChEBI" id="CHEBI:15378"/>
        <dbReference type="ChEBI" id="CHEBI:29999"/>
        <dbReference type="ChEBI" id="CHEBI:30616"/>
        <dbReference type="ChEBI" id="CHEBI:83421"/>
        <dbReference type="ChEBI" id="CHEBI:456216"/>
        <dbReference type="EC" id="2.7.11.1"/>
    </reaction>
</comment>
<evidence type="ECO:0000256" key="32">
    <source>
        <dbReference type="SAM" id="Coils"/>
    </source>
</evidence>
<keyword evidence="36" id="KW-1185">Reference proteome</keyword>
<keyword evidence="7" id="KW-1003">Cell membrane</keyword>
<evidence type="ECO:0000256" key="20">
    <source>
        <dbReference type="ARBA" id="ARBA00023069"/>
    </source>
</evidence>
<dbReference type="CDD" id="cd05117">
    <property type="entry name" value="STKc_CAMK"/>
    <property type="match status" value="1"/>
</dbReference>
<dbReference type="PROSITE" id="PS00108">
    <property type="entry name" value="PROTEIN_KINASE_ST"/>
    <property type="match status" value="1"/>
</dbReference>
<feature type="domain" description="EF-hand" evidence="34">
    <location>
        <begin position="415"/>
        <end position="450"/>
    </location>
</feature>
<feature type="binding site" evidence="30">
    <location>
        <position position="69"/>
    </location>
    <ligand>
        <name>ATP</name>
        <dbReference type="ChEBI" id="CHEBI:30616"/>
    </ligand>
</feature>
<keyword evidence="16" id="KW-0106">Calcium</keyword>
<keyword evidence="8" id="KW-1032">Host cell membrane</keyword>
<dbReference type="InterPro" id="IPR018247">
    <property type="entry name" value="EF_Hand_1_Ca_BS"/>
</dbReference>
<evidence type="ECO:0000256" key="16">
    <source>
        <dbReference type="ARBA" id="ARBA00022837"/>
    </source>
</evidence>
<evidence type="ECO:0000256" key="31">
    <source>
        <dbReference type="RuleBase" id="RU000304"/>
    </source>
</evidence>
<evidence type="ECO:0000256" key="28">
    <source>
        <dbReference type="ARBA" id="ARBA00060437"/>
    </source>
</evidence>
<gene>
    <name evidence="35" type="ORF">BSTOLATCC_MIC14632</name>
</gene>
<dbReference type="CDD" id="cd00051">
    <property type="entry name" value="EFh"/>
    <property type="match status" value="1"/>
</dbReference>
<dbReference type="Gene3D" id="1.10.238.10">
    <property type="entry name" value="EF-hand"/>
    <property type="match status" value="2"/>
</dbReference>
<evidence type="ECO:0000313" key="35">
    <source>
        <dbReference type="EMBL" id="CAG9315888.1"/>
    </source>
</evidence>
<dbReference type="InterPro" id="IPR000719">
    <property type="entry name" value="Prot_kinase_dom"/>
</dbReference>
<dbReference type="PROSITE" id="PS00018">
    <property type="entry name" value="EF_HAND_1"/>
    <property type="match status" value="4"/>
</dbReference>
<dbReference type="PROSITE" id="PS00107">
    <property type="entry name" value="PROTEIN_KINASE_ATP"/>
    <property type="match status" value="1"/>
</dbReference>
<evidence type="ECO:0000256" key="25">
    <source>
        <dbReference type="ARBA" id="ARBA00047899"/>
    </source>
</evidence>
<organism evidence="35 36">
    <name type="scientific">Blepharisma stoltei</name>
    <dbReference type="NCBI Taxonomy" id="1481888"/>
    <lineage>
        <taxon>Eukaryota</taxon>
        <taxon>Sar</taxon>
        <taxon>Alveolata</taxon>
        <taxon>Ciliophora</taxon>
        <taxon>Postciliodesmatophora</taxon>
        <taxon>Heterotrichea</taxon>
        <taxon>Heterotrichida</taxon>
        <taxon>Blepharismidae</taxon>
        <taxon>Blepharisma</taxon>
    </lineage>
</organism>
<dbReference type="AlphaFoldDB" id="A0AAU9IPG3"/>
<feature type="coiled-coil region" evidence="32">
    <location>
        <begin position="68"/>
        <end position="95"/>
    </location>
</feature>
<evidence type="ECO:0000256" key="13">
    <source>
        <dbReference type="ARBA" id="ARBA00022737"/>
    </source>
</evidence>
<dbReference type="FunFam" id="3.30.200.20:FF:000315">
    <property type="entry name" value="Calcium-dependent protein kinase 3"/>
    <property type="match status" value="1"/>
</dbReference>
<dbReference type="PROSITE" id="PS50222">
    <property type="entry name" value="EF_HAND_2"/>
    <property type="match status" value="4"/>
</dbReference>
<evidence type="ECO:0000256" key="12">
    <source>
        <dbReference type="ARBA" id="ARBA00022723"/>
    </source>
</evidence>
<dbReference type="FunFam" id="1.10.510.10:FF:000398">
    <property type="entry name" value="Calcium-dependent protein kinase 1"/>
    <property type="match status" value="1"/>
</dbReference>
<evidence type="ECO:0000256" key="17">
    <source>
        <dbReference type="ARBA" id="ARBA00022840"/>
    </source>
</evidence>
<evidence type="ECO:0000256" key="30">
    <source>
        <dbReference type="PROSITE-ProRule" id="PRU10141"/>
    </source>
</evidence>
<dbReference type="InterPro" id="IPR011009">
    <property type="entry name" value="Kinase-like_dom_sf"/>
</dbReference>
<evidence type="ECO:0000256" key="15">
    <source>
        <dbReference type="ARBA" id="ARBA00022777"/>
    </source>
</evidence>
<dbReference type="GO" id="GO:0020005">
    <property type="term" value="C:symbiont-containing vacuole membrane"/>
    <property type="evidence" value="ECO:0007669"/>
    <property type="project" value="UniProtKB-SubCell"/>
</dbReference>
<dbReference type="GO" id="GO:0020002">
    <property type="term" value="C:host cell plasma membrane"/>
    <property type="evidence" value="ECO:0007669"/>
    <property type="project" value="UniProtKB-SubCell"/>
</dbReference>
<keyword evidence="14 30" id="KW-0547">Nucleotide-binding</keyword>
<comment type="caution">
    <text evidence="35">The sequence shown here is derived from an EMBL/GenBank/DDBJ whole genome shotgun (WGS) entry which is preliminary data.</text>
</comment>
<dbReference type="SUPFAM" id="SSF56112">
    <property type="entry name" value="Protein kinase-like (PK-like)"/>
    <property type="match status" value="1"/>
</dbReference>
<dbReference type="GO" id="GO:0005509">
    <property type="term" value="F:calcium ion binding"/>
    <property type="evidence" value="ECO:0007669"/>
    <property type="project" value="InterPro"/>
</dbReference>
<evidence type="ECO:0000259" key="34">
    <source>
        <dbReference type="PROSITE" id="PS50222"/>
    </source>
</evidence>
<comment type="subcellular location">
    <subcellularLocation>
        <location evidence="3">Cell membrane</location>
        <topology evidence="3">Lipid-anchor</topology>
        <orientation evidence="3">Cytoplasmic side</orientation>
    </subcellularLocation>
    <subcellularLocation>
        <location evidence="2">Cell projection</location>
        <location evidence="2">Cilium</location>
        <location evidence="2">Flagellum</location>
    </subcellularLocation>
    <subcellularLocation>
        <location evidence="4">Host cell membrane</location>
        <topology evidence="4">Lipid-anchor</topology>
    </subcellularLocation>
    <subcellularLocation>
        <location evidence="28">Parasitophorous vacuole membrane</location>
        <topology evidence="28">Lipid-anchor</topology>
    </subcellularLocation>
</comment>
<proteinExistence type="inferred from homology"/>
<dbReference type="Pfam" id="PF00069">
    <property type="entry name" value="Pkinase"/>
    <property type="match status" value="1"/>
</dbReference>
<dbReference type="SMART" id="SM00054">
    <property type="entry name" value="EFh"/>
    <property type="match status" value="4"/>
</dbReference>
<evidence type="ECO:0000256" key="1">
    <source>
        <dbReference type="ARBA" id="ARBA00001946"/>
    </source>
</evidence>
<evidence type="ECO:0000256" key="8">
    <source>
        <dbReference type="ARBA" id="ARBA00022511"/>
    </source>
</evidence>
<keyword evidence="23" id="KW-0449">Lipoprotein</keyword>
<comment type="subunit">
    <text evidence="5">Monomer.</text>
</comment>
<dbReference type="GO" id="GO:0005886">
    <property type="term" value="C:plasma membrane"/>
    <property type="evidence" value="ECO:0007669"/>
    <property type="project" value="UniProtKB-SubCell"/>
</dbReference>
<evidence type="ECO:0000256" key="3">
    <source>
        <dbReference type="ARBA" id="ARBA00004342"/>
    </source>
</evidence>
<dbReference type="SUPFAM" id="SSF47473">
    <property type="entry name" value="EF-hand"/>
    <property type="match status" value="1"/>
</dbReference>
<evidence type="ECO:0000256" key="4">
    <source>
        <dbReference type="ARBA" id="ARBA00004425"/>
    </source>
</evidence>
<dbReference type="GO" id="GO:0031514">
    <property type="term" value="C:motile cilium"/>
    <property type="evidence" value="ECO:0007669"/>
    <property type="project" value="UniProtKB-SubCell"/>
</dbReference>
<dbReference type="GO" id="GO:0005524">
    <property type="term" value="F:ATP binding"/>
    <property type="evidence" value="ECO:0007669"/>
    <property type="project" value="UniProtKB-UniRule"/>
</dbReference>
<keyword evidence="20" id="KW-0969">Cilium</keyword>
<keyword evidence="19" id="KW-1043">Host membrane</keyword>
<evidence type="ECO:0000313" key="36">
    <source>
        <dbReference type="Proteomes" id="UP001162131"/>
    </source>
</evidence>
<evidence type="ECO:0000256" key="18">
    <source>
        <dbReference type="ARBA" id="ARBA00022846"/>
    </source>
</evidence>
<keyword evidence="18" id="KW-0282">Flagellum</keyword>
<dbReference type="PROSITE" id="PS50011">
    <property type="entry name" value="PROTEIN_KINASE_DOM"/>
    <property type="match status" value="1"/>
</dbReference>
<accession>A0AAU9IPG3</accession>
<evidence type="ECO:0000256" key="9">
    <source>
        <dbReference type="ARBA" id="ARBA00022527"/>
    </source>
</evidence>
<evidence type="ECO:0000259" key="33">
    <source>
        <dbReference type="PROSITE" id="PS50011"/>
    </source>
</evidence>
<dbReference type="Pfam" id="PF13499">
    <property type="entry name" value="EF-hand_7"/>
    <property type="match status" value="2"/>
</dbReference>
<feature type="domain" description="EF-hand" evidence="34">
    <location>
        <begin position="379"/>
        <end position="414"/>
    </location>
</feature>
<dbReference type="InterPro" id="IPR011992">
    <property type="entry name" value="EF-hand-dom_pair"/>
</dbReference>
<keyword evidence="21" id="KW-0564">Palmitate</keyword>
<dbReference type="EMBL" id="CAJZBQ010000014">
    <property type="protein sequence ID" value="CAG9315888.1"/>
    <property type="molecule type" value="Genomic_DNA"/>
</dbReference>
<evidence type="ECO:0000256" key="22">
    <source>
        <dbReference type="ARBA" id="ARBA00023273"/>
    </source>
</evidence>
<evidence type="ECO:0000256" key="6">
    <source>
        <dbReference type="ARBA" id="ARBA00012513"/>
    </source>
</evidence>
<evidence type="ECO:0000256" key="5">
    <source>
        <dbReference type="ARBA" id="ARBA00011245"/>
    </source>
</evidence>
<comment type="similarity">
    <text evidence="24">Belongs to the protein kinase superfamily. Ser/Thr protein kinase family. CDPK subfamily.</text>
</comment>
<evidence type="ECO:0000256" key="14">
    <source>
        <dbReference type="ARBA" id="ARBA00022741"/>
    </source>
</evidence>
<feature type="domain" description="EF-hand" evidence="34">
    <location>
        <begin position="458"/>
        <end position="483"/>
    </location>
</feature>
<evidence type="ECO:0000256" key="19">
    <source>
        <dbReference type="ARBA" id="ARBA00022870"/>
    </source>
</evidence>
<evidence type="ECO:0000256" key="11">
    <source>
        <dbReference type="ARBA" id="ARBA00022707"/>
    </source>
</evidence>
<evidence type="ECO:0000256" key="24">
    <source>
        <dbReference type="ARBA" id="ARBA00024334"/>
    </source>
</evidence>
<keyword evidence="10" id="KW-0808">Transferase</keyword>
<dbReference type="InterPro" id="IPR017441">
    <property type="entry name" value="Protein_kinase_ATP_BS"/>
</dbReference>
<evidence type="ECO:0000256" key="23">
    <source>
        <dbReference type="ARBA" id="ARBA00023288"/>
    </source>
</evidence>
<dbReference type="Gene3D" id="1.10.510.10">
    <property type="entry name" value="Transferase(Phosphotransferase) domain 1"/>
    <property type="match status" value="1"/>
</dbReference>